<comment type="similarity">
    <text evidence="1 2">Belongs to the small heat shock protein (HSP20) family.</text>
</comment>
<sequence length="156" mass="18141">MILNPIFRKLRPTYTSIKLIRNMRPIIKMGKEKFQVSIDVRQYNKDEIRVKARPEYVIIEGKQEKKTKRGCVIRQFVRKFKLPDGCHPEDMETKLSSDGILTITARRRVYDIGCPSETIIPIKLADKHDENESIIPVKDDSASNKNIEDKSDDKKP</sequence>
<gene>
    <name evidence="5" type="ORF">O3G_MSEX002975</name>
</gene>
<dbReference type="PANTHER" id="PTHR45640:SF26">
    <property type="entry name" value="RE23625P"/>
    <property type="match status" value="1"/>
</dbReference>
<dbReference type="GO" id="GO:0042026">
    <property type="term" value="P:protein refolding"/>
    <property type="evidence" value="ECO:0007669"/>
    <property type="project" value="TreeGrafter"/>
</dbReference>
<organism evidence="5 6">
    <name type="scientific">Manduca sexta</name>
    <name type="common">Tobacco hawkmoth</name>
    <name type="synonym">Tobacco hornworm</name>
    <dbReference type="NCBI Taxonomy" id="7130"/>
    <lineage>
        <taxon>Eukaryota</taxon>
        <taxon>Metazoa</taxon>
        <taxon>Ecdysozoa</taxon>
        <taxon>Arthropoda</taxon>
        <taxon>Hexapoda</taxon>
        <taxon>Insecta</taxon>
        <taxon>Pterygota</taxon>
        <taxon>Neoptera</taxon>
        <taxon>Endopterygota</taxon>
        <taxon>Lepidoptera</taxon>
        <taxon>Glossata</taxon>
        <taxon>Ditrysia</taxon>
        <taxon>Bombycoidea</taxon>
        <taxon>Sphingidae</taxon>
        <taxon>Sphinginae</taxon>
        <taxon>Sphingini</taxon>
        <taxon>Manduca</taxon>
    </lineage>
</organism>
<dbReference type="InterPro" id="IPR001436">
    <property type="entry name" value="Alpha-crystallin/sHSP_animal"/>
</dbReference>
<feature type="region of interest" description="Disordered" evidence="3">
    <location>
        <begin position="133"/>
        <end position="156"/>
    </location>
</feature>
<dbReference type="GO" id="GO:0051082">
    <property type="term" value="F:unfolded protein binding"/>
    <property type="evidence" value="ECO:0007669"/>
    <property type="project" value="TreeGrafter"/>
</dbReference>
<evidence type="ECO:0000259" key="4">
    <source>
        <dbReference type="PROSITE" id="PS01031"/>
    </source>
</evidence>
<feature type="domain" description="SHSP" evidence="4">
    <location>
        <begin position="14"/>
        <end position="125"/>
    </location>
</feature>
<evidence type="ECO:0000313" key="5">
    <source>
        <dbReference type="EMBL" id="KAG6443654.1"/>
    </source>
</evidence>
<reference evidence="5" key="2">
    <citation type="submission" date="2020-12" db="EMBL/GenBank/DDBJ databases">
        <authorList>
            <person name="Kanost M."/>
        </authorList>
    </citation>
    <scope>NUCLEOTIDE SEQUENCE</scope>
</reference>
<accession>A0A921YQR4</accession>
<dbReference type="GO" id="GO:0005634">
    <property type="term" value="C:nucleus"/>
    <property type="evidence" value="ECO:0007669"/>
    <property type="project" value="TreeGrafter"/>
</dbReference>
<dbReference type="PROSITE" id="PS01031">
    <property type="entry name" value="SHSP"/>
    <property type="match status" value="1"/>
</dbReference>
<protein>
    <recommendedName>
        <fullName evidence="4">SHSP domain-containing protein</fullName>
    </recommendedName>
</protein>
<dbReference type="PANTHER" id="PTHR45640">
    <property type="entry name" value="HEAT SHOCK PROTEIN HSP-12.2-RELATED"/>
    <property type="match status" value="1"/>
</dbReference>
<dbReference type="Proteomes" id="UP000791440">
    <property type="component" value="Unassembled WGS sequence"/>
</dbReference>
<evidence type="ECO:0000313" key="6">
    <source>
        <dbReference type="Proteomes" id="UP000791440"/>
    </source>
</evidence>
<dbReference type="AlphaFoldDB" id="A0A921YQR4"/>
<dbReference type="Pfam" id="PF00011">
    <property type="entry name" value="HSP20"/>
    <property type="match status" value="1"/>
</dbReference>
<evidence type="ECO:0000256" key="1">
    <source>
        <dbReference type="PROSITE-ProRule" id="PRU00285"/>
    </source>
</evidence>
<evidence type="ECO:0000256" key="3">
    <source>
        <dbReference type="SAM" id="MobiDB-lite"/>
    </source>
</evidence>
<dbReference type="InterPro" id="IPR002068">
    <property type="entry name" value="A-crystallin/Hsp20_dom"/>
</dbReference>
<comment type="caution">
    <text evidence="5">The sequence shown here is derived from an EMBL/GenBank/DDBJ whole genome shotgun (WGS) entry which is preliminary data.</text>
</comment>
<dbReference type="GO" id="GO:0005737">
    <property type="term" value="C:cytoplasm"/>
    <property type="evidence" value="ECO:0007669"/>
    <property type="project" value="TreeGrafter"/>
</dbReference>
<evidence type="ECO:0000256" key="2">
    <source>
        <dbReference type="RuleBase" id="RU003616"/>
    </source>
</evidence>
<dbReference type="EMBL" id="JH668304">
    <property type="protein sequence ID" value="KAG6443654.1"/>
    <property type="molecule type" value="Genomic_DNA"/>
</dbReference>
<dbReference type="CDD" id="cd06526">
    <property type="entry name" value="metazoan_ACD"/>
    <property type="match status" value="1"/>
</dbReference>
<reference evidence="5" key="1">
    <citation type="journal article" date="2016" name="Insect Biochem. Mol. Biol.">
        <title>Multifaceted biological insights from a draft genome sequence of the tobacco hornworm moth, Manduca sexta.</title>
        <authorList>
            <person name="Kanost M.R."/>
            <person name="Arrese E.L."/>
            <person name="Cao X."/>
            <person name="Chen Y.R."/>
            <person name="Chellapilla S."/>
            <person name="Goldsmith M.R."/>
            <person name="Grosse-Wilde E."/>
            <person name="Heckel D.G."/>
            <person name="Herndon N."/>
            <person name="Jiang H."/>
            <person name="Papanicolaou A."/>
            <person name="Qu J."/>
            <person name="Soulages J.L."/>
            <person name="Vogel H."/>
            <person name="Walters J."/>
            <person name="Waterhouse R.M."/>
            <person name="Ahn S.J."/>
            <person name="Almeida F.C."/>
            <person name="An C."/>
            <person name="Aqrawi P."/>
            <person name="Bretschneider A."/>
            <person name="Bryant W.B."/>
            <person name="Bucks S."/>
            <person name="Chao H."/>
            <person name="Chevignon G."/>
            <person name="Christen J.M."/>
            <person name="Clarke D.F."/>
            <person name="Dittmer N.T."/>
            <person name="Ferguson L.C.F."/>
            <person name="Garavelou S."/>
            <person name="Gordon K.H.J."/>
            <person name="Gunaratna R.T."/>
            <person name="Han Y."/>
            <person name="Hauser F."/>
            <person name="He Y."/>
            <person name="Heidel-Fischer H."/>
            <person name="Hirsh A."/>
            <person name="Hu Y."/>
            <person name="Jiang H."/>
            <person name="Kalra D."/>
            <person name="Klinner C."/>
            <person name="Konig C."/>
            <person name="Kovar C."/>
            <person name="Kroll A.R."/>
            <person name="Kuwar S.S."/>
            <person name="Lee S.L."/>
            <person name="Lehman R."/>
            <person name="Li K."/>
            <person name="Li Z."/>
            <person name="Liang H."/>
            <person name="Lovelace S."/>
            <person name="Lu Z."/>
            <person name="Mansfield J.H."/>
            <person name="McCulloch K.J."/>
            <person name="Mathew T."/>
            <person name="Morton B."/>
            <person name="Muzny D.M."/>
            <person name="Neunemann D."/>
            <person name="Ongeri F."/>
            <person name="Pauchet Y."/>
            <person name="Pu L.L."/>
            <person name="Pyrousis I."/>
            <person name="Rao X.J."/>
            <person name="Redding A."/>
            <person name="Roesel C."/>
            <person name="Sanchez-Gracia A."/>
            <person name="Schaack S."/>
            <person name="Shukla A."/>
            <person name="Tetreau G."/>
            <person name="Wang Y."/>
            <person name="Xiong G.H."/>
            <person name="Traut W."/>
            <person name="Walsh T.K."/>
            <person name="Worley K.C."/>
            <person name="Wu D."/>
            <person name="Wu W."/>
            <person name="Wu Y.Q."/>
            <person name="Zhang X."/>
            <person name="Zou Z."/>
            <person name="Zucker H."/>
            <person name="Briscoe A.D."/>
            <person name="Burmester T."/>
            <person name="Clem R.J."/>
            <person name="Feyereisen R."/>
            <person name="Grimmelikhuijzen C.J.P."/>
            <person name="Hamodrakas S.J."/>
            <person name="Hansson B.S."/>
            <person name="Huguet E."/>
            <person name="Jermiin L.S."/>
            <person name="Lan Q."/>
            <person name="Lehman H.K."/>
            <person name="Lorenzen M."/>
            <person name="Merzendorfer H."/>
            <person name="Michalopoulos I."/>
            <person name="Morton D.B."/>
            <person name="Muthukrishnan S."/>
            <person name="Oakeshott J.G."/>
            <person name="Palmer W."/>
            <person name="Park Y."/>
            <person name="Passarelli A.L."/>
            <person name="Rozas J."/>
            <person name="Schwartz L.M."/>
            <person name="Smith W."/>
            <person name="Southgate A."/>
            <person name="Vilcinskas A."/>
            <person name="Vogt R."/>
            <person name="Wang P."/>
            <person name="Werren J."/>
            <person name="Yu X.Q."/>
            <person name="Zhou J.J."/>
            <person name="Brown S.J."/>
            <person name="Scherer S.E."/>
            <person name="Richards S."/>
            <person name="Blissard G.W."/>
        </authorList>
    </citation>
    <scope>NUCLEOTIDE SEQUENCE</scope>
</reference>
<dbReference type="GO" id="GO:0009408">
    <property type="term" value="P:response to heat"/>
    <property type="evidence" value="ECO:0007669"/>
    <property type="project" value="TreeGrafter"/>
</dbReference>
<proteinExistence type="inferred from homology"/>
<keyword evidence="6" id="KW-1185">Reference proteome</keyword>
<name>A0A921YQR4_MANSE</name>